<evidence type="ECO:0000313" key="6">
    <source>
        <dbReference type="EMBL" id="MDR7355900.1"/>
    </source>
</evidence>
<evidence type="ECO:0000313" key="7">
    <source>
        <dbReference type="Proteomes" id="UP001183619"/>
    </source>
</evidence>
<protein>
    <recommendedName>
        <fullName evidence="3">Regulatory protein RecX</fullName>
    </recommendedName>
</protein>
<sequence length="124" mass="14340">MLDDFEAAKLLDDRAFAQEWVRQRHERRGKSRKALDIELKDKGISAHIRAEALDQIDSNDEHNVATQLAMKKAREIKKPPVDFHEQQKYLRRIVGVLARRGFNEGLSFSIAKEALETRVSELET</sequence>
<dbReference type="Proteomes" id="UP001183619">
    <property type="component" value="Unassembled WGS sequence"/>
</dbReference>
<evidence type="ECO:0000256" key="3">
    <source>
        <dbReference type="ARBA" id="ARBA00018111"/>
    </source>
</evidence>
<evidence type="ECO:0000256" key="1">
    <source>
        <dbReference type="ARBA" id="ARBA00004496"/>
    </source>
</evidence>
<dbReference type="EMBL" id="JAVDYF010000001">
    <property type="protein sequence ID" value="MDR7355900.1"/>
    <property type="molecule type" value="Genomic_DNA"/>
</dbReference>
<dbReference type="InterPro" id="IPR053924">
    <property type="entry name" value="RecX_HTH_2nd"/>
</dbReference>
<comment type="similarity">
    <text evidence="2">Belongs to the RecX family.</text>
</comment>
<dbReference type="Pfam" id="PF02631">
    <property type="entry name" value="RecX_HTH2"/>
    <property type="match status" value="1"/>
</dbReference>
<dbReference type="InterPro" id="IPR003783">
    <property type="entry name" value="Regulatory_RecX"/>
</dbReference>
<reference evidence="6 7" key="1">
    <citation type="submission" date="2023-07" db="EMBL/GenBank/DDBJ databases">
        <title>Sequencing the genomes of 1000 actinobacteria strains.</title>
        <authorList>
            <person name="Klenk H.-P."/>
        </authorList>
    </citation>
    <scope>NUCLEOTIDE SEQUENCE [LARGE SCALE GENOMIC DNA]</scope>
    <source>
        <strain evidence="6 7">DSM 44508</strain>
    </source>
</reference>
<comment type="subcellular location">
    <subcellularLocation>
        <location evidence="1">Cytoplasm</location>
    </subcellularLocation>
</comment>
<proteinExistence type="inferred from homology"/>
<dbReference type="PANTHER" id="PTHR33602:SF1">
    <property type="entry name" value="REGULATORY PROTEIN RECX FAMILY PROTEIN"/>
    <property type="match status" value="1"/>
</dbReference>
<name>A0ABU2BBA2_9CORY</name>
<organism evidence="6 7">
    <name type="scientific">Corynebacterium felinum</name>
    <dbReference type="NCBI Taxonomy" id="131318"/>
    <lineage>
        <taxon>Bacteria</taxon>
        <taxon>Bacillati</taxon>
        <taxon>Actinomycetota</taxon>
        <taxon>Actinomycetes</taxon>
        <taxon>Mycobacteriales</taxon>
        <taxon>Corynebacteriaceae</taxon>
        <taxon>Corynebacterium</taxon>
    </lineage>
</organism>
<evidence type="ECO:0000259" key="5">
    <source>
        <dbReference type="Pfam" id="PF02631"/>
    </source>
</evidence>
<evidence type="ECO:0000256" key="2">
    <source>
        <dbReference type="ARBA" id="ARBA00009695"/>
    </source>
</evidence>
<keyword evidence="7" id="KW-1185">Reference proteome</keyword>
<accession>A0ABU2BBA2</accession>
<dbReference type="InterPro" id="IPR036388">
    <property type="entry name" value="WH-like_DNA-bd_sf"/>
</dbReference>
<dbReference type="PANTHER" id="PTHR33602">
    <property type="entry name" value="REGULATORY PROTEIN RECX FAMILY PROTEIN"/>
    <property type="match status" value="1"/>
</dbReference>
<evidence type="ECO:0000256" key="4">
    <source>
        <dbReference type="ARBA" id="ARBA00022490"/>
    </source>
</evidence>
<feature type="domain" description="RecX second three-helical" evidence="5">
    <location>
        <begin position="12"/>
        <end position="53"/>
    </location>
</feature>
<keyword evidence="4" id="KW-0963">Cytoplasm</keyword>
<comment type="caution">
    <text evidence="6">The sequence shown here is derived from an EMBL/GenBank/DDBJ whole genome shotgun (WGS) entry which is preliminary data.</text>
</comment>
<dbReference type="Gene3D" id="1.10.10.10">
    <property type="entry name" value="Winged helix-like DNA-binding domain superfamily/Winged helix DNA-binding domain"/>
    <property type="match status" value="1"/>
</dbReference>
<gene>
    <name evidence="6" type="ORF">J2S37_002438</name>
</gene>